<organism evidence="1 2">
    <name type="scientific">Candidatus Sungbacteria bacterium RIFCSPLOWO2_12_FULL_41_11</name>
    <dbReference type="NCBI Taxonomy" id="1802286"/>
    <lineage>
        <taxon>Bacteria</taxon>
        <taxon>Candidatus Sungiibacteriota</taxon>
    </lineage>
</organism>
<reference evidence="1 2" key="1">
    <citation type="journal article" date="2016" name="Nat. Commun.">
        <title>Thousands of microbial genomes shed light on interconnected biogeochemical processes in an aquifer system.</title>
        <authorList>
            <person name="Anantharaman K."/>
            <person name="Brown C.T."/>
            <person name="Hug L.A."/>
            <person name="Sharon I."/>
            <person name="Castelle C.J."/>
            <person name="Probst A.J."/>
            <person name="Thomas B.C."/>
            <person name="Singh A."/>
            <person name="Wilkins M.J."/>
            <person name="Karaoz U."/>
            <person name="Brodie E.L."/>
            <person name="Williams K.H."/>
            <person name="Hubbard S.S."/>
            <person name="Banfield J.F."/>
        </authorList>
    </citation>
    <scope>NUCLEOTIDE SEQUENCE [LARGE SCALE GENOMIC DNA]</scope>
</reference>
<gene>
    <name evidence="1" type="ORF">A3G49_02730</name>
</gene>
<evidence type="ECO:0000313" key="1">
    <source>
        <dbReference type="EMBL" id="OHA14132.1"/>
    </source>
</evidence>
<dbReference type="Proteomes" id="UP000177171">
    <property type="component" value="Unassembled WGS sequence"/>
</dbReference>
<dbReference type="AlphaFoldDB" id="A0A1G2LTF0"/>
<proteinExistence type="predicted"/>
<dbReference type="EMBL" id="MHQY01000013">
    <property type="protein sequence ID" value="OHA14132.1"/>
    <property type="molecule type" value="Genomic_DNA"/>
</dbReference>
<protein>
    <submittedName>
        <fullName evidence="1">Uncharacterized protein</fullName>
    </submittedName>
</protein>
<evidence type="ECO:0000313" key="2">
    <source>
        <dbReference type="Proteomes" id="UP000177171"/>
    </source>
</evidence>
<accession>A0A1G2LTF0</accession>
<sequence>MKILVFFLLISINLLSPIQLFAENYPSKIQELIEKADQKVVCETEKPRRVGTIFYRKTKKDWLVRIFTKDGQELEIWQNDNEHWLTGYYSPDKVFYNVPGRGWINQRNVPPDDAEKFDKRLKFTRDELKFFKSCLEEKNKGIKK</sequence>
<name>A0A1G2LTF0_9BACT</name>
<comment type="caution">
    <text evidence="1">The sequence shown here is derived from an EMBL/GenBank/DDBJ whole genome shotgun (WGS) entry which is preliminary data.</text>
</comment>